<gene>
    <name evidence="2" type="ORF">LCGC14_1163310</name>
</gene>
<organism evidence="2">
    <name type="scientific">marine sediment metagenome</name>
    <dbReference type="NCBI Taxonomy" id="412755"/>
    <lineage>
        <taxon>unclassified sequences</taxon>
        <taxon>metagenomes</taxon>
        <taxon>ecological metagenomes</taxon>
    </lineage>
</organism>
<keyword evidence="1" id="KW-0812">Transmembrane</keyword>
<dbReference type="EMBL" id="LAZR01005692">
    <property type="protein sequence ID" value="KKM97917.1"/>
    <property type="molecule type" value="Genomic_DNA"/>
</dbReference>
<evidence type="ECO:0000256" key="1">
    <source>
        <dbReference type="SAM" id="Phobius"/>
    </source>
</evidence>
<name>A0A0F9PXL0_9ZZZZ</name>
<sequence>MDLERQMAKQVDLLQFKKLPKKKAKNRKEPQNFILDYILVGSIVMFSVLLVIYFALVILI</sequence>
<reference evidence="2" key="1">
    <citation type="journal article" date="2015" name="Nature">
        <title>Complex archaea that bridge the gap between prokaryotes and eukaryotes.</title>
        <authorList>
            <person name="Spang A."/>
            <person name="Saw J.H."/>
            <person name="Jorgensen S.L."/>
            <person name="Zaremba-Niedzwiedzka K."/>
            <person name="Martijn J."/>
            <person name="Lind A.E."/>
            <person name="van Eijk R."/>
            <person name="Schleper C."/>
            <person name="Guy L."/>
            <person name="Ettema T.J."/>
        </authorList>
    </citation>
    <scope>NUCLEOTIDE SEQUENCE</scope>
</reference>
<comment type="caution">
    <text evidence="2">The sequence shown here is derived from an EMBL/GenBank/DDBJ whole genome shotgun (WGS) entry which is preliminary data.</text>
</comment>
<protein>
    <submittedName>
        <fullName evidence="2">Uncharacterized protein</fullName>
    </submittedName>
</protein>
<dbReference type="AlphaFoldDB" id="A0A0F9PXL0"/>
<proteinExistence type="predicted"/>
<evidence type="ECO:0000313" key="2">
    <source>
        <dbReference type="EMBL" id="KKM97917.1"/>
    </source>
</evidence>
<accession>A0A0F9PXL0</accession>
<keyword evidence="1" id="KW-1133">Transmembrane helix</keyword>
<feature type="transmembrane region" description="Helical" evidence="1">
    <location>
        <begin position="33"/>
        <end position="59"/>
    </location>
</feature>
<keyword evidence="1" id="KW-0472">Membrane</keyword>